<keyword evidence="3" id="KW-1185">Reference proteome</keyword>
<accession>A0A0W1ANA1</accession>
<dbReference type="Gene3D" id="3.40.50.1820">
    <property type="entry name" value="alpha/beta hydrolase"/>
    <property type="match status" value="1"/>
</dbReference>
<name>A0A0W1ANA1_9GAMM</name>
<dbReference type="STRING" id="66969.Lwal_0295"/>
<evidence type="ECO:0000313" key="3">
    <source>
        <dbReference type="Proteomes" id="UP000054729"/>
    </source>
</evidence>
<dbReference type="InterPro" id="IPR029058">
    <property type="entry name" value="AB_hydrolase_fold"/>
</dbReference>
<dbReference type="PATRIC" id="fig|66969.6.peg.323"/>
<evidence type="ECO:0000256" key="1">
    <source>
        <dbReference type="SAM" id="MobiDB-lite"/>
    </source>
</evidence>
<evidence type="ECO:0000313" key="2">
    <source>
        <dbReference type="EMBL" id="KTD82817.1"/>
    </source>
</evidence>
<sequence>MNYFNVNQVRFFKAFLLILVASVITSCVDLSGSRSSYRKNHSTQTPPQKVATASQQKKAIATKQGRVYTMLGGLGLFSKGMYRLSDSVNDTFHVPANSSMWYNAGHLSQQIINRYYKEKVHTPIILVGHSLGANEQIKVARNLNAAGVPVDLLVTVDAVSQTIVPPNVKEALNMYKPGFVPMFSGLKLRAVNPQATKIYNVNVGEFKSVKVNHFTIDKDDTVQAMIMDKIDKVLVDGNKKRA</sequence>
<proteinExistence type="predicted"/>
<dbReference type="SUPFAM" id="SSF53474">
    <property type="entry name" value="alpha/beta-Hydrolases"/>
    <property type="match status" value="1"/>
</dbReference>
<organism evidence="2 3">
    <name type="scientific">Legionella waltersii</name>
    <dbReference type="NCBI Taxonomy" id="66969"/>
    <lineage>
        <taxon>Bacteria</taxon>
        <taxon>Pseudomonadati</taxon>
        <taxon>Pseudomonadota</taxon>
        <taxon>Gammaproteobacteria</taxon>
        <taxon>Legionellales</taxon>
        <taxon>Legionellaceae</taxon>
        <taxon>Legionella</taxon>
    </lineage>
</organism>
<dbReference type="OrthoDB" id="5293296at2"/>
<dbReference type="AlphaFoldDB" id="A0A0W1ANA1"/>
<evidence type="ECO:0008006" key="4">
    <source>
        <dbReference type="Google" id="ProtNLM"/>
    </source>
</evidence>
<feature type="region of interest" description="Disordered" evidence="1">
    <location>
        <begin position="32"/>
        <end position="54"/>
    </location>
</feature>
<feature type="compositionally biased region" description="Polar residues" evidence="1">
    <location>
        <begin position="42"/>
        <end position="54"/>
    </location>
</feature>
<dbReference type="RefSeq" id="WP_058479156.1">
    <property type="nucleotide sequence ID" value="NZ_CAAAIQ010000003.1"/>
</dbReference>
<reference evidence="2 3" key="1">
    <citation type="submission" date="2015-11" db="EMBL/GenBank/DDBJ databases">
        <title>Genomic analysis of 38 Legionella species identifies large and diverse effector repertoires.</title>
        <authorList>
            <person name="Burstein D."/>
            <person name="Amaro F."/>
            <person name="Zusman T."/>
            <person name="Lifshitz Z."/>
            <person name="Cohen O."/>
            <person name="Gilbert J.A."/>
            <person name="Pupko T."/>
            <person name="Shuman H.A."/>
            <person name="Segal G."/>
        </authorList>
    </citation>
    <scope>NUCLEOTIDE SEQUENCE [LARGE SCALE GENOMIC DNA]</scope>
    <source>
        <strain evidence="2 3">ATCC 51914</strain>
    </source>
</reference>
<gene>
    <name evidence="2" type="ORF">Lwal_0295</name>
</gene>
<protein>
    <recommendedName>
        <fullName evidence="4">Thioesterase domain-containing protein</fullName>
    </recommendedName>
</protein>
<dbReference type="Proteomes" id="UP000054729">
    <property type="component" value="Unassembled WGS sequence"/>
</dbReference>
<comment type="caution">
    <text evidence="2">The sequence shown here is derived from an EMBL/GenBank/DDBJ whole genome shotgun (WGS) entry which is preliminary data.</text>
</comment>
<dbReference type="EMBL" id="LNZB01000006">
    <property type="protein sequence ID" value="KTD82817.1"/>
    <property type="molecule type" value="Genomic_DNA"/>
</dbReference>